<evidence type="ECO:0000259" key="3">
    <source>
        <dbReference type="PROSITE" id="PS50158"/>
    </source>
</evidence>
<organism evidence="4 5">
    <name type="scientific">Gibberella subglutinans</name>
    <name type="common">Fusarium subglutinans</name>
    <dbReference type="NCBI Taxonomy" id="42677"/>
    <lineage>
        <taxon>Eukaryota</taxon>
        <taxon>Fungi</taxon>
        <taxon>Dikarya</taxon>
        <taxon>Ascomycota</taxon>
        <taxon>Pezizomycotina</taxon>
        <taxon>Sordariomycetes</taxon>
        <taxon>Hypocreomycetidae</taxon>
        <taxon>Hypocreales</taxon>
        <taxon>Nectriaceae</taxon>
        <taxon>Fusarium</taxon>
        <taxon>Fusarium fujikuroi species complex</taxon>
    </lineage>
</organism>
<feature type="domain" description="CCHC-type" evidence="3">
    <location>
        <begin position="321"/>
        <end position="336"/>
    </location>
</feature>
<keyword evidence="1" id="KW-0863">Zinc-finger</keyword>
<feature type="compositionally biased region" description="Low complexity" evidence="2">
    <location>
        <begin position="716"/>
        <end position="731"/>
    </location>
</feature>
<dbReference type="EMBL" id="JAAOAV010000237">
    <property type="protein sequence ID" value="KAF5587301.1"/>
    <property type="molecule type" value="Genomic_DNA"/>
</dbReference>
<evidence type="ECO:0000256" key="1">
    <source>
        <dbReference type="PROSITE-ProRule" id="PRU00047"/>
    </source>
</evidence>
<dbReference type="InterPro" id="IPR001878">
    <property type="entry name" value="Znf_CCHC"/>
</dbReference>
<keyword evidence="5" id="KW-1185">Reference proteome</keyword>
<feature type="region of interest" description="Disordered" evidence="2">
    <location>
        <begin position="694"/>
        <end position="1049"/>
    </location>
</feature>
<dbReference type="OrthoDB" id="5107053at2759"/>
<feature type="compositionally biased region" description="Basic residues" evidence="2">
    <location>
        <begin position="1009"/>
        <end position="1029"/>
    </location>
</feature>
<evidence type="ECO:0000313" key="4">
    <source>
        <dbReference type="EMBL" id="KAF5587301.1"/>
    </source>
</evidence>
<proteinExistence type="predicted"/>
<accession>A0A8H5P1D6</accession>
<gene>
    <name evidence="4" type="ORF">FSUBG_11841</name>
</gene>
<name>A0A8H5P1D6_GIBSU</name>
<dbReference type="PROSITE" id="PS50158">
    <property type="entry name" value="ZF_CCHC"/>
    <property type="match status" value="1"/>
</dbReference>
<feature type="compositionally biased region" description="Polar residues" evidence="2">
    <location>
        <begin position="38"/>
        <end position="48"/>
    </location>
</feature>
<dbReference type="Proteomes" id="UP000547976">
    <property type="component" value="Unassembled WGS sequence"/>
</dbReference>
<dbReference type="InterPro" id="IPR036875">
    <property type="entry name" value="Znf_CCHC_sf"/>
</dbReference>
<keyword evidence="1" id="KW-0479">Metal-binding</keyword>
<dbReference type="Pfam" id="PF00098">
    <property type="entry name" value="zf-CCHC"/>
    <property type="match status" value="1"/>
</dbReference>
<feature type="region of interest" description="Disordered" evidence="2">
    <location>
        <begin position="477"/>
        <end position="505"/>
    </location>
</feature>
<dbReference type="AlphaFoldDB" id="A0A8H5P1D6"/>
<dbReference type="SUPFAM" id="SSF57756">
    <property type="entry name" value="Retrovirus zinc finger-like domains"/>
    <property type="match status" value="1"/>
</dbReference>
<dbReference type="SMART" id="SM00343">
    <property type="entry name" value="ZnF_C2HC"/>
    <property type="match status" value="1"/>
</dbReference>
<dbReference type="GO" id="GO:0008270">
    <property type="term" value="F:zinc ion binding"/>
    <property type="evidence" value="ECO:0007669"/>
    <property type="project" value="UniProtKB-KW"/>
</dbReference>
<feature type="region of interest" description="Disordered" evidence="2">
    <location>
        <begin position="530"/>
        <end position="568"/>
    </location>
</feature>
<dbReference type="GO" id="GO:0003676">
    <property type="term" value="F:nucleic acid binding"/>
    <property type="evidence" value="ECO:0007669"/>
    <property type="project" value="InterPro"/>
</dbReference>
<feature type="compositionally biased region" description="Polar residues" evidence="2">
    <location>
        <begin position="532"/>
        <end position="541"/>
    </location>
</feature>
<feature type="compositionally biased region" description="Low complexity" evidence="2">
    <location>
        <begin position="877"/>
        <end position="905"/>
    </location>
</feature>
<feature type="compositionally biased region" description="Low complexity" evidence="2">
    <location>
        <begin position="1"/>
        <end position="18"/>
    </location>
</feature>
<feature type="compositionally biased region" description="Polar residues" evidence="2">
    <location>
        <begin position="839"/>
        <end position="868"/>
    </location>
</feature>
<feature type="region of interest" description="Disordered" evidence="2">
    <location>
        <begin position="397"/>
        <end position="423"/>
    </location>
</feature>
<comment type="caution">
    <text evidence="4">The sequence shown here is derived from an EMBL/GenBank/DDBJ whole genome shotgun (WGS) entry which is preliminary data.</text>
</comment>
<reference evidence="4 5" key="1">
    <citation type="submission" date="2020-05" db="EMBL/GenBank/DDBJ databases">
        <title>Identification and distribution of gene clusters putatively required for synthesis of sphingolipid metabolism inhibitors in phylogenetically diverse species of the filamentous fungus Fusarium.</title>
        <authorList>
            <person name="Kim H.-S."/>
            <person name="Busman M."/>
            <person name="Brown D.W."/>
            <person name="Divon H."/>
            <person name="Uhlig S."/>
            <person name="Proctor R.H."/>
        </authorList>
    </citation>
    <scope>NUCLEOTIDE SEQUENCE [LARGE SCALE GENOMIC DNA]</scope>
    <source>
        <strain evidence="4 5">NRRL 66333</strain>
    </source>
</reference>
<evidence type="ECO:0000313" key="5">
    <source>
        <dbReference type="Proteomes" id="UP000547976"/>
    </source>
</evidence>
<dbReference type="GeneID" id="59311285"/>
<dbReference type="RefSeq" id="XP_036532664.1">
    <property type="nucleotide sequence ID" value="XM_036676567.1"/>
</dbReference>
<protein>
    <submittedName>
        <fullName evidence="4">Zinc finger cchc-type</fullName>
    </submittedName>
</protein>
<feature type="compositionally biased region" description="Low complexity" evidence="2">
    <location>
        <begin position="822"/>
        <end position="838"/>
    </location>
</feature>
<feature type="compositionally biased region" description="Polar residues" evidence="2">
    <location>
        <begin position="397"/>
        <end position="419"/>
    </location>
</feature>
<sequence>MSSSSSLTHSTISGADNRGSGGSSGGQASSNGFGGTAETPSPSGTRQAASHDFESRRSSPTPSHFGTSQSNVSGSHQTSLHPVSPRAHTGEGRQQSSLEDFWSRDDDPRPLAARKLLRTPDDEWIRFVNAAARNSGYTVPQLSMASTLAKKNKTWKESRNAVLKINVDPDTSHMLSSEAILTKCANLGPPFDAIKAVQFPPLETDRVLLIHPGCAVYPEEFHISPANITRTEVDKMKTSKNKAYRDRATRAKFKDPEKNLKFWKRETGLNIHRAYWKYGRLWFVLRNREEAQTAASGKMYTLEGLQTSFDFLDPKYVPKQCFNCQDFGHMAKQCPNEVRCGRCLEAHKTSEYKAKQDKYKCFFCGGAHPSYWLRCCRHPRVLDVLHRCSLWRGRASWDTNGQEPESSGRSVSPGISTENESPRSRFGIQELLREILSDQGAATPDEPLLSHALGRGGDILFRLVEAFVRVAAGNLGPTLPTNPGYHAPQPRRASPSPSVPSIHSRLGTVTGDLSLANSSRASARVLYDYANRSPSRQTPSPDESLYGSGLNSNGASPARQVSVEPPFSSYSELSDADLFMDTFEEEAQQEVFELSADCPVESIFELSADHPLYPEGHESPAVAQQAEDTCDMVPSDSAPDVSLDGLPELSRDMIAGIISIPSTPIGSEGEVDWDFIPDTPPGLLTCAVTADEPKLAEDECDSSTETSVARKRRRSSSTATDQSSSAVTSQVCPEEPQQPLAVPPYSPEVGSSSAVVPCSLPDSDAASQPLEGPPPTESLSIGSLSVRKRRWRPDEDLDILASPISVKKLRVEDSLVQDGGESALAAPSPTSPTSGPLAVTSTVVSDEPLPTNSDSSLLLQANPSTPTLRRSRRGVQPSFTPGSSTASSSSRSSSGSSFVTAGSSPNTSGLLESPANPSHDPSDQLAGDDSSPVAGTSQSSLQIAPRESTRVLRPRRGLTDDDEIAAQLERDASQASPSDQELLQHDIGPESAAASGEEDGSDDEYSPGRKAKARSKRKSKTGSRGKGKGIAREAPDTGPKQTKLDRYFS</sequence>
<evidence type="ECO:0000256" key="2">
    <source>
        <dbReference type="SAM" id="MobiDB-lite"/>
    </source>
</evidence>
<feature type="compositionally biased region" description="Polar residues" evidence="2">
    <location>
        <begin position="933"/>
        <end position="942"/>
    </location>
</feature>
<feature type="region of interest" description="Disordered" evidence="2">
    <location>
        <begin position="1"/>
        <end position="106"/>
    </location>
</feature>
<feature type="compositionally biased region" description="Low complexity" evidence="2">
    <location>
        <begin position="487"/>
        <end position="501"/>
    </location>
</feature>
<feature type="compositionally biased region" description="Acidic residues" evidence="2">
    <location>
        <begin position="996"/>
        <end position="1005"/>
    </location>
</feature>
<feature type="compositionally biased region" description="Polar residues" evidence="2">
    <location>
        <begin position="58"/>
        <end position="81"/>
    </location>
</feature>
<keyword evidence="1" id="KW-0862">Zinc</keyword>